<gene>
    <name evidence="2" type="ORF">R3P38DRAFT_1515620</name>
</gene>
<feature type="region of interest" description="Disordered" evidence="1">
    <location>
        <begin position="296"/>
        <end position="315"/>
    </location>
</feature>
<comment type="caution">
    <text evidence="2">The sequence shown here is derived from an EMBL/GenBank/DDBJ whole genome shotgun (WGS) entry which is preliminary data.</text>
</comment>
<feature type="region of interest" description="Disordered" evidence="1">
    <location>
        <begin position="521"/>
        <end position="546"/>
    </location>
</feature>
<evidence type="ECO:0000313" key="2">
    <source>
        <dbReference type="EMBL" id="KAK7013065.1"/>
    </source>
</evidence>
<accession>A0AAW0AJ61</accession>
<sequence length="628" mass="67053">MSNSPSRVQPTTDATDTENGDGLQVFMMNSNIAFEKTDFSELHKFQKLAFDCANKALAEVLSSNIQWDVRPGFMADAMKTLDHLQPLEFPPVSPSSEMVSDEEIDDLLGEYSATAVEANLTALMLPEASTLTTSLPLVQAPTLAAASSAHSPSSVFSSRASTPQMQASSPNSGFMPPPRAPSTQLLVSTPSSSISRSTSVTALSRASTPQTQGWPSRSGSMPPPGALSAAPSHSHLRQQNIASEPVVTVATSLQLPRTSTSSSSSCSSISTRQLRIPIPSLPSSTPRLGVPLPTIPSDSMWPQLAPESTDEDESLWGEPELEPMADDEGDEFPPSLYSTVESTGERLGPRVPFSFSRQPASDYNAVPSSSPLALTAPPTTQPSPRTHTNAASGSSTVSYPRASGPTRNNNSKSKQRGSSSAAAGPSSTKGKGKARDTSTSMPIQSMAREDLTYAELAALNRGSAAKMPEAEMTAIAYAVGYNPKNFQRVYTYNTPNGPEKVTFPSGWTPNYALLLRTSRAPSTGPIRTESRQQIPATPYTRPERVSLQPDLFPGTAPIPSCRPSNQRLSPAETLGQTQQAATAANATCRWEGCSAVVPIEEIWEHIKNRSQLRVSHGRCRTEMSVGWE</sequence>
<feature type="compositionally biased region" description="Low complexity" evidence="1">
    <location>
        <begin position="417"/>
        <end position="429"/>
    </location>
</feature>
<dbReference type="Proteomes" id="UP001362999">
    <property type="component" value="Unassembled WGS sequence"/>
</dbReference>
<feature type="compositionally biased region" description="Polar residues" evidence="1">
    <location>
        <begin position="162"/>
        <end position="172"/>
    </location>
</feature>
<name>A0AAW0AJ61_9AGAR</name>
<organism evidence="2 3">
    <name type="scientific">Favolaschia claudopus</name>
    <dbReference type="NCBI Taxonomy" id="2862362"/>
    <lineage>
        <taxon>Eukaryota</taxon>
        <taxon>Fungi</taxon>
        <taxon>Dikarya</taxon>
        <taxon>Basidiomycota</taxon>
        <taxon>Agaricomycotina</taxon>
        <taxon>Agaricomycetes</taxon>
        <taxon>Agaricomycetidae</taxon>
        <taxon>Agaricales</taxon>
        <taxon>Marasmiineae</taxon>
        <taxon>Mycenaceae</taxon>
        <taxon>Favolaschia</taxon>
    </lineage>
</organism>
<feature type="compositionally biased region" description="Acidic residues" evidence="1">
    <location>
        <begin position="320"/>
        <end position="331"/>
    </location>
</feature>
<feature type="region of interest" description="Disordered" evidence="1">
    <location>
        <begin position="153"/>
        <end position="231"/>
    </location>
</feature>
<dbReference type="AlphaFoldDB" id="A0AAW0AJ61"/>
<feature type="compositionally biased region" description="Polar residues" evidence="1">
    <location>
        <begin position="205"/>
        <end position="219"/>
    </location>
</feature>
<feature type="compositionally biased region" description="Low complexity" evidence="1">
    <location>
        <begin position="367"/>
        <end position="384"/>
    </location>
</feature>
<feature type="compositionally biased region" description="Polar residues" evidence="1">
    <location>
        <begin position="1"/>
        <end position="14"/>
    </location>
</feature>
<dbReference type="EMBL" id="JAWWNJ010000061">
    <property type="protein sequence ID" value="KAK7013065.1"/>
    <property type="molecule type" value="Genomic_DNA"/>
</dbReference>
<proteinExistence type="predicted"/>
<protein>
    <submittedName>
        <fullName evidence="2">Uncharacterized protein</fullName>
    </submittedName>
</protein>
<feature type="compositionally biased region" description="Polar residues" evidence="1">
    <location>
        <begin position="385"/>
        <end position="398"/>
    </location>
</feature>
<feature type="region of interest" description="Disordered" evidence="1">
    <location>
        <begin position="1"/>
        <end position="22"/>
    </location>
</feature>
<reference evidence="2 3" key="1">
    <citation type="journal article" date="2024" name="J Genomics">
        <title>Draft genome sequencing and assembly of Favolaschia claudopus CIRM-BRFM 2984 isolated from oak limbs.</title>
        <authorList>
            <person name="Navarro D."/>
            <person name="Drula E."/>
            <person name="Chaduli D."/>
            <person name="Cazenave R."/>
            <person name="Ahrendt S."/>
            <person name="Wang J."/>
            <person name="Lipzen A."/>
            <person name="Daum C."/>
            <person name="Barry K."/>
            <person name="Grigoriev I.V."/>
            <person name="Favel A."/>
            <person name="Rosso M.N."/>
            <person name="Martin F."/>
        </authorList>
    </citation>
    <scope>NUCLEOTIDE SEQUENCE [LARGE SCALE GENOMIC DNA]</scope>
    <source>
        <strain evidence="2 3">CIRM-BRFM 2984</strain>
    </source>
</reference>
<evidence type="ECO:0000256" key="1">
    <source>
        <dbReference type="SAM" id="MobiDB-lite"/>
    </source>
</evidence>
<feature type="region of interest" description="Disordered" evidence="1">
    <location>
        <begin position="320"/>
        <end position="446"/>
    </location>
</feature>
<evidence type="ECO:0000313" key="3">
    <source>
        <dbReference type="Proteomes" id="UP001362999"/>
    </source>
</evidence>
<keyword evidence="3" id="KW-1185">Reference proteome</keyword>
<feature type="compositionally biased region" description="Low complexity" evidence="1">
    <location>
        <begin position="188"/>
        <end position="204"/>
    </location>
</feature>